<organism evidence="8 9">
    <name type="scientific">Jilunia laotingensis</name>
    <dbReference type="NCBI Taxonomy" id="2763675"/>
    <lineage>
        <taxon>Bacteria</taxon>
        <taxon>Pseudomonadati</taxon>
        <taxon>Bacteroidota</taxon>
        <taxon>Bacteroidia</taxon>
        <taxon>Bacteroidales</taxon>
        <taxon>Bacteroidaceae</taxon>
        <taxon>Jilunia</taxon>
    </lineage>
</organism>
<dbReference type="PROSITE" id="PS50005">
    <property type="entry name" value="TPR"/>
    <property type="match status" value="1"/>
</dbReference>
<dbReference type="SUPFAM" id="SSF48452">
    <property type="entry name" value="TPR-like"/>
    <property type="match status" value="1"/>
</dbReference>
<dbReference type="InterPro" id="IPR009057">
    <property type="entry name" value="Homeodomain-like_sf"/>
</dbReference>
<keyword evidence="1" id="KW-0805">Transcription regulation</keyword>
<accession>A0A926F6C0</accession>
<dbReference type="PANTHER" id="PTHR43280:SF2">
    <property type="entry name" value="HTH-TYPE TRANSCRIPTIONAL REGULATOR EXSA"/>
    <property type="match status" value="1"/>
</dbReference>
<sequence length="582" mass="67863">MKKLFLLITFLQFATTYICSENWFDRDSLAQIPISSLYSRATSYLQHTHVDTAMGFYILIAKRHSPKLESSDKYICAQACIQLGDIYFKKGYYTESFDSFITATKIAEENDFEDLFPQIYNNIGKIYCSWNDHMQGVEYYKKGMKYAEKLKDEKNYKSLLINIVGVYNSLHKVDEAKLYYRKMCELVNRDSIIDYFCYLNKGLILREEKKTNDAIQSLKQTANYAIQHRLNASFLSSAYGYLAELYGDSQRDSAIYYWQKSIENPETPAYMQRESLKKLNELYKKKGDREKAIFYGNRYLVLSDSLFEEGKINRIKDAQLMYETEKTYRKINRLNAESEEKDIRIKLQSKVLIIVSGSLVLFIIMLVLLYLQKRRLNQAYQALFVRNNEILKSAETNTERRKILEKKVENLKEELATVSSQLHNQPATPPSGTLPPALNPKEESVENPKQYSVDKLTKEQKENILSAVEQVMTNTEIICDCDFNIERLADLTGYNSRYISQVINDTYCQNFRSFINEYRIREAQKRLLNIEQYGNYTIQAIAQSVGYKSHANFILLFKKHIGITPSIFQKMAKEKKGNLPDA</sequence>
<dbReference type="InterPro" id="IPR019734">
    <property type="entry name" value="TPR_rpt"/>
</dbReference>
<evidence type="ECO:0000256" key="5">
    <source>
        <dbReference type="SAM" id="MobiDB-lite"/>
    </source>
</evidence>
<dbReference type="InterPro" id="IPR011990">
    <property type="entry name" value="TPR-like_helical_dom_sf"/>
</dbReference>
<dbReference type="Proteomes" id="UP000651085">
    <property type="component" value="Unassembled WGS sequence"/>
</dbReference>
<keyword evidence="3" id="KW-0804">Transcription</keyword>
<feature type="repeat" description="TPR" evidence="4">
    <location>
        <begin position="77"/>
        <end position="110"/>
    </location>
</feature>
<dbReference type="PANTHER" id="PTHR43280">
    <property type="entry name" value="ARAC-FAMILY TRANSCRIPTIONAL REGULATOR"/>
    <property type="match status" value="1"/>
</dbReference>
<evidence type="ECO:0000313" key="9">
    <source>
        <dbReference type="Proteomes" id="UP000651085"/>
    </source>
</evidence>
<dbReference type="SMART" id="SM00028">
    <property type="entry name" value="TPR"/>
    <property type="match status" value="3"/>
</dbReference>
<proteinExistence type="predicted"/>
<reference evidence="8" key="1">
    <citation type="submission" date="2020-08" db="EMBL/GenBank/DDBJ databases">
        <title>Genome public.</title>
        <authorList>
            <person name="Liu C."/>
            <person name="Sun Q."/>
        </authorList>
    </citation>
    <scope>NUCLEOTIDE SEQUENCE</scope>
    <source>
        <strain evidence="8">N12</strain>
    </source>
</reference>
<dbReference type="AlphaFoldDB" id="A0A926F6C0"/>
<gene>
    <name evidence="8" type="ORF">H8744_10835</name>
</gene>
<dbReference type="Gene3D" id="1.25.40.10">
    <property type="entry name" value="Tetratricopeptide repeat domain"/>
    <property type="match status" value="2"/>
</dbReference>
<dbReference type="SUPFAM" id="SSF46689">
    <property type="entry name" value="Homeodomain-like"/>
    <property type="match status" value="1"/>
</dbReference>
<dbReference type="GO" id="GO:0043565">
    <property type="term" value="F:sequence-specific DNA binding"/>
    <property type="evidence" value="ECO:0007669"/>
    <property type="project" value="InterPro"/>
</dbReference>
<evidence type="ECO:0000256" key="6">
    <source>
        <dbReference type="SAM" id="Phobius"/>
    </source>
</evidence>
<feature type="domain" description="HTH araC/xylS-type" evidence="7">
    <location>
        <begin position="462"/>
        <end position="571"/>
    </location>
</feature>
<dbReference type="RefSeq" id="WP_262434838.1">
    <property type="nucleotide sequence ID" value="NZ_JACRTF010000001.1"/>
</dbReference>
<keyword evidence="6" id="KW-0812">Transmembrane</keyword>
<dbReference type="SMART" id="SM00342">
    <property type="entry name" value="HTH_ARAC"/>
    <property type="match status" value="1"/>
</dbReference>
<dbReference type="PROSITE" id="PS01124">
    <property type="entry name" value="HTH_ARAC_FAMILY_2"/>
    <property type="match status" value="1"/>
</dbReference>
<comment type="caution">
    <text evidence="8">The sequence shown here is derived from an EMBL/GenBank/DDBJ whole genome shotgun (WGS) entry which is preliminary data.</text>
</comment>
<protein>
    <submittedName>
        <fullName evidence="8">Helix-turn-helix transcriptional regulator</fullName>
    </submittedName>
</protein>
<name>A0A926F6C0_9BACT</name>
<evidence type="ECO:0000256" key="3">
    <source>
        <dbReference type="ARBA" id="ARBA00023163"/>
    </source>
</evidence>
<feature type="region of interest" description="Disordered" evidence="5">
    <location>
        <begin position="419"/>
        <end position="449"/>
    </location>
</feature>
<feature type="transmembrane region" description="Helical" evidence="6">
    <location>
        <begin position="351"/>
        <end position="371"/>
    </location>
</feature>
<dbReference type="Pfam" id="PF13181">
    <property type="entry name" value="TPR_8"/>
    <property type="match status" value="2"/>
</dbReference>
<keyword evidence="9" id="KW-1185">Reference proteome</keyword>
<keyword evidence="6" id="KW-1133">Transmembrane helix</keyword>
<dbReference type="GO" id="GO:0003700">
    <property type="term" value="F:DNA-binding transcription factor activity"/>
    <property type="evidence" value="ECO:0007669"/>
    <property type="project" value="InterPro"/>
</dbReference>
<keyword evidence="2" id="KW-0238">DNA-binding</keyword>
<keyword evidence="4" id="KW-0802">TPR repeat</keyword>
<evidence type="ECO:0000259" key="7">
    <source>
        <dbReference type="PROSITE" id="PS01124"/>
    </source>
</evidence>
<dbReference type="EMBL" id="JACRTF010000001">
    <property type="protein sequence ID" value="MBC8593732.1"/>
    <property type="molecule type" value="Genomic_DNA"/>
</dbReference>
<dbReference type="InterPro" id="IPR018060">
    <property type="entry name" value="HTH_AraC"/>
</dbReference>
<keyword evidence="6" id="KW-0472">Membrane</keyword>
<evidence type="ECO:0000256" key="4">
    <source>
        <dbReference type="PROSITE-ProRule" id="PRU00339"/>
    </source>
</evidence>
<evidence type="ECO:0000256" key="1">
    <source>
        <dbReference type="ARBA" id="ARBA00023015"/>
    </source>
</evidence>
<dbReference type="Pfam" id="PF12833">
    <property type="entry name" value="HTH_18"/>
    <property type="match status" value="1"/>
</dbReference>
<dbReference type="Gene3D" id="1.10.10.60">
    <property type="entry name" value="Homeodomain-like"/>
    <property type="match status" value="1"/>
</dbReference>
<evidence type="ECO:0000313" key="8">
    <source>
        <dbReference type="EMBL" id="MBC8593732.1"/>
    </source>
</evidence>
<evidence type="ECO:0000256" key="2">
    <source>
        <dbReference type="ARBA" id="ARBA00023125"/>
    </source>
</evidence>